<dbReference type="GO" id="GO:0005506">
    <property type="term" value="F:iron ion binding"/>
    <property type="evidence" value="ECO:0007669"/>
    <property type="project" value="InterPro"/>
</dbReference>
<dbReference type="SUPFAM" id="SSF47175">
    <property type="entry name" value="Cytochromes"/>
    <property type="match status" value="1"/>
</dbReference>
<protein>
    <recommendedName>
        <fullName evidence="3">Cytochrome C</fullName>
    </recommendedName>
</protein>
<dbReference type="InterPro" id="IPR010980">
    <property type="entry name" value="Cyt_c/b562"/>
</dbReference>
<dbReference type="GO" id="GO:0022900">
    <property type="term" value="P:electron transport chain"/>
    <property type="evidence" value="ECO:0007669"/>
    <property type="project" value="InterPro"/>
</dbReference>
<reference evidence="2" key="1">
    <citation type="submission" date="2016-03" db="EMBL/GenBank/DDBJ databases">
        <authorList>
            <person name="Heylen K."/>
            <person name="De Vos P."/>
            <person name="Vekeman B."/>
        </authorList>
    </citation>
    <scope>NUCLEOTIDE SEQUENCE [LARGE SCALE GENOMIC DNA]</scope>
    <source>
        <strain evidence="2">R-45383</strain>
    </source>
</reference>
<keyword evidence="2" id="KW-1185">Reference proteome</keyword>
<dbReference type="InterPro" id="IPR002321">
    <property type="entry name" value="Cyt_c_II"/>
</dbReference>
<gene>
    <name evidence="1" type="ORF">A1355_23120</name>
</gene>
<accession>A0A177NX51</accession>
<sequence>MPLPTLAKLNATAFTVPPALGTAFAVAPSARSRARASSRRYAANALLALALSACGSGGQRPAPPKLIDTGKPALHAIDSQDLRQSMQRMHNLMYERNLTEHEMDNQRREALSRVQQAAEGVEHALAAMRLAMPNLHLESDEQKVFASLADKLLIQAGQLKSQAQTLQIDAIPTTLEAISATCTSCHELFRDFKKPGGQ</sequence>
<name>A0A177NX51_9GAMM</name>
<organism evidence="1 2">
    <name type="scientific">Methylomonas koyamae</name>
    <dbReference type="NCBI Taxonomy" id="702114"/>
    <lineage>
        <taxon>Bacteria</taxon>
        <taxon>Pseudomonadati</taxon>
        <taxon>Pseudomonadota</taxon>
        <taxon>Gammaproteobacteria</taxon>
        <taxon>Methylococcales</taxon>
        <taxon>Methylococcaceae</taxon>
        <taxon>Methylomonas</taxon>
    </lineage>
</organism>
<dbReference type="RefSeq" id="WP_064026802.1">
    <property type="nucleotide sequence ID" value="NZ_LUUK01000094.1"/>
</dbReference>
<evidence type="ECO:0000313" key="1">
    <source>
        <dbReference type="EMBL" id="OAI21650.1"/>
    </source>
</evidence>
<dbReference type="GO" id="GO:0009055">
    <property type="term" value="F:electron transfer activity"/>
    <property type="evidence" value="ECO:0007669"/>
    <property type="project" value="InterPro"/>
</dbReference>
<dbReference type="EMBL" id="LUUK01000094">
    <property type="protein sequence ID" value="OAI21650.1"/>
    <property type="molecule type" value="Genomic_DNA"/>
</dbReference>
<dbReference type="Gene3D" id="1.20.120.10">
    <property type="entry name" value="Cytochrome c/b562"/>
    <property type="match status" value="1"/>
</dbReference>
<evidence type="ECO:0008006" key="3">
    <source>
        <dbReference type="Google" id="ProtNLM"/>
    </source>
</evidence>
<proteinExistence type="predicted"/>
<dbReference type="PROSITE" id="PS51009">
    <property type="entry name" value="CYTCII"/>
    <property type="match status" value="1"/>
</dbReference>
<dbReference type="GO" id="GO:0020037">
    <property type="term" value="F:heme binding"/>
    <property type="evidence" value="ECO:0007669"/>
    <property type="project" value="InterPro"/>
</dbReference>
<comment type="caution">
    <text evidence="1">The sequence shown here is derived from an EMBL/GenBank/DDBJ whole genome shotgun (WGS) entry which is preliminary data.</text>
</comment>
<dbReference type="OrthoDB" id="5573721at2"/>
<evidence type="ECO:0000313" key="2">
    <source>
        <dbReference type="Proteomes" id="UP000077628"/>
    </source>
</evidence>
<dbReference type="AlphaFoldDB" id="A0A177NX51"/>
<dbReference type="Proteomes" id="UP000077628">
    <property type="component" value="Unassembled WGS sequence"/>
</dbReference>